<protein>
    <submittedName>
        <fullName evidence="2">MSHA biogenesis protein MshC</fullName>
    </submittedName>
</protein>
<dbReference type="SUPFAM" id="SSF54523">
    <property type="entry name" value="Pili subunits"/>
    <property type="match status" value="1"/>
</dbReference>
<dbReference type="Proteomes" id="UP000055702">
    <property type="component" value="Unassembled WGS sequence"/>
</dbReference>
<dbReference type="Pfam" id="PF07963">
    <property type="entry name" value="N_methyl"/>
    <property type="match status" value="1"/>
</dbReference>
<sequence>MITVSQQRNVQLGFTLVELVTTMILIGIIAVAVLPRLMSDSSFSAYSLRSEFISELRQVQLKAIQNTEQCYQIDVTSSGYTLRHFSGRAVNVCINQVRIEQQQSFSGNAHIALTSNASQVFSITFDSLGRMLSPACSGHCFNAVADETLAIAVESEGYIYAP</sequence>
<organism evidence="2">
    <name type="scientific">Shewanella frigidimarina</name>
    <dbReference type="NCBI Taxonomy" id="56812"/>
    <lineage>
        <taxon>Bacteria</taxon>
        <taxon>Pseudomonadati</taxon>
        <taxon>Pseudomonadota</taxon>
        <taxon>Gammaproteobacteria</taxon>
        <taxon>Alteromonadales</taxon>
        <taxon>Shewanellaceae</taxon>
        <taxon>Shewanella</taxon>
    </lineage>
</organism>
<keyword evidence="1" id="KW-1133">Transmembrane helix</keyword>
<dbReference type="AlphaFoldDB" id="A0A106BWX4"/>
<keyword evidence="1" id="KW-0812">Transmembrane</keyword>
<dbReference type="InterPro" id="IPR012902">
    <property type="entry name" value="N_methyl_site"/>
</dbReference>
<dbReference type="EMBL" id="LRDC01000071">
    <property type="protein sequence ID" value="KVX00153.1"/>
    <property type="molecule type" value="Genomic_DNA"/>
</dbReference>
<reference evidence="2 3" key="1">
    <citation type="submission" date="2016-01" db="EMBL/GenBank/DDBJ databases">
        <title>Draft genome of the antarctic isolate Shewanella frigidimarina Ag06-30.</title>
        <authorList>
            <person name="Parmeciano Di Noto G."/>
            <person name="Vazquez S."/>
            <person name="Mac Cormack W."/>
            <person name="Iriarte A."/>
            <person name="Quiroga C."/>
        </authorList>
    </citation>
    <scope>NUCLEOTIDE SEQUENCE [LARGE SCALE GENOMIC DNA]</scope>
    <source>
        <strain evidence="2 3">Ag06-30</strain>
    </source>
</reference>
<gene>
    <name evidence="2" type="ORF">AWJ07_09505</name>
</gene>
<evidence type="ECO:0000313" key="2">
    <source>
        <dbReference type="EMBL" id="KVX00153.1"/>
    </source>
</evidence>
<dbReference type="InterPro" id="IPR045584">
    <property type="entry name" value="Pilin-like"/>
</dbReference>
<dbReference type="NCBIfam" id="TIGR02532">
    <property type="entry name" value="IV_pilin_GFxxxE"/>
    <property type="match status" value="1"/>
</dbReference>
<name>A0A106BWX4_SHEFR</name>
<proteinExistence type="predicted"/>
<dbReference type="Gene3D" id="3.30.700.10">
    <property type="entry name" value="Glycoprotein, Type 4 Pilin"/>
    <property type="match status" value="1"/>
</dbReference>
<evidence type="ECO:0000313" key="3">
    <source>
        <dbReference type="Proteomes" id="UP000055702"/>
    </source>
</evidence>
<comment type="caution">
    <text evidence="2">The sequence shown here is derived from an EMBL/GenBank/DDBJ whole genome shotgun (WGS) entry which is preliminary data.</text>
</comment>
<evidence type="ECO:0000256" key="1">
    <source>
        <dbReference type="SAM" id="Phobius"/>
    </source>
</evidence>
<feature type="transmembrane region" description="Helical" evidence="1">
    <location>
        <begin position="12"/>
        <end position="34"/>
    </location>
</feature>
<keyword evidence="1" id="KW-0472">Membrane</keyword>
<accession>A0A106BWX4</accession>